<dbReference type="PANTHER" id="PTHR42756">
    <property type="entry name" value="TRANSCRIPTIONAL REGULATOR, MARR"/>
    <property type="match status" value="1"/>
</dbReference>
<keyword evidence="1" id="KW-0805">Transcription regulation</keyword>
<dbReference type="AlphaFoldDB" id="A0A1H8I952"/>
<reference evidence="5 6" key="1">
    <citation type="submission" date="2016-10" db="EMBL/GenBank/DDBJ databases">
        <authorList>
            <person name="de Groot N.N."/>
        </authorList>
    </citation>
    <scope>NUCLEOTIDE SEQUENCE [LARGE SCALE GENOMIC DNA]</scope>
    <source>
        <strain evidence="5 6">Calf135</strain>
    </source>
</reference>
<organism evidence="5 6">
    <name type="scientific">Peptostreptococcus russellii</name>
    <dbReference type="NCBI Taxonomy" id="215200"/>
    <lineage>
        <taxon>Bacteria</taxon>
        <taxon>Bacillati</taxon>
        <taxon>Bacillota</taxon>
        <taxon>Clostridia</taxon>
        <taxon>Peptostreptococcales</taxon>
        <taxon>Peptostreptococcaceae</taxon>
        <taxon>Peptostreptococcus</taxon>
    </lineage>
</organism>
<dbReference type="GO" id="GO:0003700">
    <property type="term" value="F:DNA-binding transcription factor activity"/>
    <property type="evidence" value="ECO:0007669"/>
    <property type="project" value="InterPro"/>
</dbReference>
<evidence type="ECO:0000313" key="6">
    <source>
        <dbReference type="Proteomes" id="UP000199512"/>
    </source>
</evidence>
<evidence type="ECO:0000256" key="3">
    <source>
        <dbReference type="ARBA" id="ARBA00023163"/>
    </source>
</evidence>
<proteinExistence type="predicted"/>
<dbReference type="InterPro" id="IPR036390">
    <property type="entry name" value="WH_DNA-bd_sf"/>
</dbReference>
<name>A0A1H8I952_9FIRM</name>
<protein>
    <submittedName>
        <fullName evidence="5">Transcriptional regulator, MarR family</fullName>
    </submittedName>
</protein>
<accession>A0A1H8I952</accession>
<dbReference type="SUPFAM" id="SSF46785">
    <property type="entry name" value="Winged helix' DNA-binding domain"/>
    <property type="match status" value="1"/>
</dbReference>
<keyword evidence="2" id="KW-0238">DNA-binding</keyword>
<feature type="domain" description="HTH marR-type" evidence="4">
    <location>
        <begin position="5"/>
        <end position="136"/>
    </location>
</feature>
<dbReference type="PRINTS" id="PR00598">
    <property type="entry name" value="HTHMARR"/>
</dbReference>
<evidence type="ECO:0000256" key="1">
    <source>
        <dbReference type="ARBA" id="ARBA00023015"/>
    </source>
</evidence>
<dbReference type="SMART" id="SM00347">
    <property type="entry name" value="HTH_MARR"/>
    <property type="match status" value="1"/>
</dbReference>
<dbReference type="Gene3D" id="1.10.10.10">
    <property type="entry name" value="Winged helix-like DNA-binding domain superfamily/Winged helix DNA-binding domain"/>
    <property type="match status" value="1"/>
</dbReference>
<sequence length="136" mass="15517">MNSTQLKIFIGISRARKKIGAKSNKLFLKYGLTEPQFGVLEAIYHKGPLSVGEIQEKILSSSGTIPVIIKNLEKRGLLTKEKDKLDKRKFIIRITDDGSKLMDEVFPQNKEIICNEIDRSLSKDEQETLVRLLKKM</sequence>
<evidence type="ECO:0000259" key="4">
    <source>
        <dbReference type="PROSITE" id="PS50995"/>
    </source>
</evidence>
<dbReference type="Proteomes" id="UP000199512">
    <property type="component" value="Unassembled WGS sequence"/>
</dbReference>
<dbReference type="OrthoDB" id="9799747at2"/>
<dbReference type="Pfam" id="PF01047">
    <property type="entry name" value="MarR"/>
    <property type="match status" value="1"/>
</dbReference>
<dbReference type="GO" id="GO:0003677">
    <property type="term" value="F:DNA binding"/>
    <property type="evidence" value="ECO:0007669"/>
    <property type="project" value="UniProtKB-KW"/>
</dbReference>
<keyword evidence="3" id="KW-0804">Transcription</keyword>
<dbReference type="STRING" id="215200.SAMN05216454_10793"/>
<dbReference type="RefSeq" id="WP_091975599.1">
    <property type="nucleotide sequence ID" value="NZ_CAUWDX010000040.1"/>
</dbReference>
<gene>
    <name evidence="5" type="ORF">SAMN05216454_10793</name>
</gene>
<dbReference type="InterPro" id="IPR000835">
    <property type="entry name" value="HTH_MarR-typ"/>
</dbReference>
<dbReference type="InterPro" id="IPR036388">
    <property type="entry name" value="WH-like_DNA-bd_sf"/>
</dbReference>
<keyword evidence="6" id="KW-1185">Reference proteome</keyword>
<dbReference type="PROSITE" id="PS50995">
    <property type="entry name" value="HTH_MARR_2"/>
    <property type="match status" value="1"/>
</dbReference>
<dbReference type="PANTHER" id="PTHR42756:SF1">
    <property type="entry name" value="TRANSCRIPTIONAL REPRESSOR OF EMRAB OPERON"/>
    <property type="match status" value="1"/>
</dbReference>
<evidence type="ECO:0000256" key="2">
    <source>
        <dbReference type="ARBA" id="ARBA00023125"/>
    </source>
</evidence>
<dbReference type="EMBL" id="FODF01000007">
    <property type="protein sequence ID" value="SEN65273.1"/>
    <property type="molecule type" value="Genomic_DNA"/>
</dbReference>
<evidence type="ECO:0000313" key="5">
    <source>
        <dbReference type="EMBL" id="SEN65273.1"/>
    </source>
</evidence>